<evidence type="ECO:0000313" key="2">
    <source>
        <dbReference type="EMBL" id="KAH0471142.1"/>
    </source>
</evidence>
<dbReference type="AlphaFoldDB" id="A0AAV7HRM8"/>
<evidence type="ECO:0000256" key="1">
    <source>
        <dbReference type="SAM" id="MobiDB-lite"/>
    </source>
</evidence>
<name>A0AAV7HRM8_DENCH</name>
<organism evidence="2 3">
    <name type="scientific">Dendrobium chrysotoxum</name>
    <name type="common">Orchid</name>
    <dbReference type="NCBI Taxonomy" id="161865"/>
    <lineage>
        <taxon>Eukaryota</taxon>
        <taxon>Viridiplantae</taxon>
        <taxon>Streptophyta</taxon>
        <taxon>Embryophyta</taxon>
        <taxon>Tracheophyta</taxon>
        <taxon>Spermatophyta</taxon>
        <taxon>Magnoliopsida</taxon>
        <taxon>Liliopsida</taxon>
        <taxon>Asparagales</taxon>
        <taxon>Orchidaceae</taxon>
        <taxon>Epidendroideae</taxon>
        <taxon>Malaxideae</taxon>
        <taxon>Dendrobiinae</taxon>
        <taxon>Dendrobium</taxon>
    </lineage>
</organism>
<sequence>MEWPPAAASVAPRDRAPARRCCLTCPTLLPDMPYSAAHCPALLTCPMTRTPPYIEAMSVDHLPSRDLMAKGCLHHTIQNDCERSPNKGAKLDDVASTVTGYFLIALHKKFHFSNDVATTVPKRSDQACLPPPEYLTVYEISLRAGLRFSPFAELIEISVRCRVSLSQFSYRTMSGLIEKWGKMKYLSAPLLVREEDIMRILNIPDIEHLLYEVCYLNKYIEEEFLFKVGLSFYAGRFDARMLKISSKVPEPLAPASKVGPKRQARGDDPQALKKKKLEGILRSIAFKTIIQDRVQEARDHIYDAKGVRLVLQKTRVEVEGLTPSQALDDSPSDSDGDKIESEL</sequence>
<keyword evidence="3" id="KW-1185">Reference proteome</keyword>
<feature type="region of interest" description="Disordered" evidence="1">
    <location>
        <begin position="321"/>
        <end position="343"/>
    </location>
</feature>
<evidence type="ECO:0000313" key="3">
    <source>
        <dbReference type="Proteomes" id="UP000775213"/>
    </source>
</evidence>
<comment type="caution">
    <text evidence="2">The sequence shown here is derived from an EMBL/GenBank/DDBJ whole genome shotgun (WGS) entry which is preliminary data.</text>
</comment>
<gene>
    <name evidence="2" type="ORF">IEQ34_000865</name>
</gene>
<protein>
    <submittedName>
        <fullName evidence="2">Uncharacterized protein</fullName>
    </submittedName>
</protein>
<accession>A0AAV7HRM8</accession>
<reference evidence="2 3" key="1">
    <citation type="journal article" date="2021" name="Hortic Res">
        <title>Chromosome-scale assembly of the Dendrobium chrysotoxum genome enhances the understanding of orchid evolution.</title>
        <authorList>
            <person name="Zhang Y."/>
            <person name="Zhang G.Q."/>
            <person name="Zhang D."/>
            <person name="Liu X.D."/>
            <person name="Xu X.Y."/>
            <person name="Sun W.H."/>
            <person name="Yu X."/>
            <person name="Zhu X."/>
            <person name="Wang Z.W."/>
            <person name="Zhao X."/>
            <person name="Zhong W.Y."/>
            <person name="Chen H."/>
            <person name="Yin W.L."/>
            <person name="Huang T."/>
            <person name="Niu S.C."/>
            <person name="Liu Z.J."/>
        </authorList>
    </citation>
    <scope>NUCLEOTIDE SEQUENCE [LARGE SCALE GENOMIC DNA]</scope>
    <source>
        <strain evidence="2">Lindl</strain>
    </source>
</reference>
<proteinExistence type="predicted"/>
<dbReference type="Proteomes" id="UP000775213">
    <property type="component" value="Unassembled WGS sequence"/>
</dbReference>
<dbReference type="EMBL" id="JAGFBR010000001">
    <property type="protein sequence ID" value="KAH0471142.1"/>
    <property type="molecule type" value="Genomic_DNA"/>
</dbReference>